<feature type="compositionally biased region" description="Polar residues" evidence="1">
    <location>
        <begin position="43"/>
        <end position="58"/>
    </location>
</feature>
<feature type="compositionally biased region" description="Basic and acidic residues" evidence="1">
    <location>
        <begin position="32"/>
        <end position="42"/>
    </location>
</feature>
<reference evidence="2" key="2">
    <citation type="submission" date="2020-09" db="EMBL/GenBank/DDBJ databases">
        <authorList>
            <person name="Sun Q."/>
            <person name="Ohkuma M."/>
        </authorList>
    </citation>
    <scope>NUCLEOTIDE SEQUENCE</scope>
    <source>
        <strain evidence="2">JCM 4714</strain>
    </source>
</reference>
<evidence type="ECO:0000256" key="1">
    <source>
        <dbReference type="SAM" id="MobiDB-lite"/>
    </source>
</evidence>
<dbReference type="EMBL" id="BMVG01000071">
    <property type="protein sequence ID" value="GHE15900.1"/>
    <property type="molecule type" value="Genomic_DNA"/>
</dbReference>
<gene>
    <name evidence="2" type="ORF">GCM10010339_92050</name>
</gene>
<protein>
    <submittedName>
        <fullName evidence="2">Uncharacterized protein</fullName>
    </submittedName>
</protein>
<feature type="region of interest" description="Disordered" evidence="1">
    <location>
        <begin position="29"/>
        <end position="58"/>
    </location>
</feature>
<reference evidence="2" key="1">
    <citation type="journal article" date="2014" name="Int. J. Syst. Evol. Microbiol.">
        <title>Complete genome sequence of Corynebacterium casei LMG S-19264T (=DSM 44701T), isolated from a smear-ripened cheese.</title>
        <authorList>
            <consortium name="US DOE Joint Genome Institute (JGI-PGF)"/>
            <person name="Walter F."/>
            <person name="Albersmeier A."/>
            <person name="Kalinowski J."/>
            <person name="Ruckert C."/>
        </authorList>
    </citation>
    <scope>NUCLEOTIDE SEQUENCE</scope>
    <source>
        <strain evidence="2">JCM 4714</strain>
    </source>
</reference>
<comment type="caution">
    <text evidence="2">The sequence shown here is derived from an EMBL/GenBank/DDBJ whole genome shotgun (WGS) entry which is preliminary data.</text>
</comment>
<evidence type="ECO:0000313" key="3">
    <source>
        <dbReference type="Proteomes" id="UP000655443"/>
    </source>
</evidence>
<proteinExistence type="predicted"/>
<dbReference type="AlphaFoldDB" id="A0A918YVX7"/>
<dbReference type="Proteomes" id="UP000655443">
    <property type="component" value="Unassembled WGS sequence"/>
</dbReference>
<keyword evidence="3" id="KW-1185">Reference proteome</keyword>
<sequence>MSCGTGPPKALRSVHSAAARAADATYSGAIDSKGKSQEHRIDNLTSATQGNQSGARQS</sequence>
<accession>A0A918YVX7</accession>
<evidence type="ECO:0000313" key="2">
    <source>
        <dbReference type="EMBL" id="GHE15900.1"/>
    </source>
</evidence>
<organism evidence="2 3">
    <name type="scientific">Streptomyces alanosinicus</name>
    <dbReference type="NCBI Taxonomy" id="68171"/>
    <lineage>
        <taxon>Bacteria</taxon>
        <taxon>Bacillati</taxon>
        <taxon>Actinomycetota</taxon>
        <taxon>Actinomycetes</taxon>
        <taxon>Kitasatosporales</taxon>
        <taxon>Streptomycetaceae</taxon>
        <taxon>Streptomyces</taxon>
    </lineage>
</organism>
<name>A0A918YVX7_9ACTN</name>